<evidence type="ECO:0000256" key="9">
    <source>
        <dbReference type="SAM" id="Phobius"/>
    </source>
</evidence>
<dbReference type="AlphaFoldDB" id="X1CHT8"/>
<keyword evidence="3" id="KW-1003">Cell membrane</keyword>
<evidence type="ECO:0000256" key="8">
    <source>
        <dbReference type="ARBA" id="ARBA00037998"/>
    </source>
</evidence>
<organism evidence="10">
    <name type="scientific">marine sediment metagenome</name>
    <dbReference type="NCBI Taxonomy" id="412755"/>
    <lineage>
        <taxon>unclassified sequences</taxon>
        <taxon>metagenomes</taxon>
        <taxon>ecological metagenomes</taxon>
    </lineage>
</organism>
<dbReference type="GO" id="GO:0022857">
    <property type="term" value="F:transmembrane transporter activity"/>
    <property type="evidence" value="ECO:0007669"/>
    <property type="project" value="InterPro"/>
</dbReference>
<sequence length="51" mass="5355">MAQLADILAGGAALGTVYALLALGLALIYGVSRVFNFAHGSFFTWGAYLVY</sequence>
<accession>X1CHT8</accession>
<evidence type="ECO:0000256" key="6">
    <source>
        <dbReference type="ARBA" id="ARBA00022989"/>
    </source>
</evidence>
<evidence type="ECO:0000256" key="2">
    <source>
        <dbReference type="ARBA" id="ARBA00022448"/>
    </source>
</evidence>
<keyword evidence="2" id="KW-0813">Transport</keyword>
<keyword evidence="4 9" id="KW-0812">Transmembrane</keyword>
<feature type="non-terminal residue" evidence="10">
    <location>
        <position position="51"/>
    </location>
</feature>
<name>X1CHT8_9ZZZZ</name>
<evidence type="ECO:0000256" key="4">
    <source>
        <dbReference type="ARBA" id="ARBA00022692"/>
    </source>
</evidence>
<dbReference type="Pfam" id="PF02653">
    <property type="entry name" value="BPD_transp_2"/>
    <property type="match status" value="1"/>
</dbReference>
<dbReference type="PANTHER" id="PTHR11795">
    <property type="entry name" value="BRANCHED-CHAIN AMINO ACID TRANSPORT SYSTEM PERMEASE PROTEIN LIVH"/>
    <property type="match status" value="1"/>
</dbReference>
<keyword evidence="5" id="KW-0029">Amino-acid transport</keyword>
<dbReference type="EMBL" id="BART01036064">
    <property type="protein sequence ID" value="GAH07212.1"/>
    <property type="molecule type" value="Genomic_DNA"/>
</dbReference>
<gene>
    <name evidence="10" type="ORF">S01H4_60976</name>
</gene>
<feature type="transmembrane region" description="Helical" evidence="9">
    <location>
        <begin position="7"/>
        <end position="31"/>
    </location>
</feature>
<protein>
    <recommendedName>
        <fullName evidence="11">Branched-chain amino acid ABC transporter permease</fullName>
    </recommendedName>
</protein>
<comment type="similarity">
    <text evidence="8">Belongs to the binding-protein-dependent transport system permease family. LivHM subfamily.</text>
</comment>
<comment type="subcellular location">
    <subcellularLocation>
        <location evidence="1">Cell membrane</location>
        <topology evidence="1">Multi-pass membrane protein</topology>
    </subcellularLocation>
</comment>
<keyword evidence="7 9" id="KW-0472">Membrane</keyword>
<proteinExistence type="inferred from homology"/>
<evidence type="ECO:0000256" key="3">
    <source>
        <dbReference type="ARBA" id="ARBA00022475"/>
    </source>
</evidence>
<keyword evidence="6 9" id="KW-1133">Transmembrane helix</keyword>
<evidence type="ECO:0000256" key="7">
    <source>
        <dbReference type="ARBA" id="ARBA00023136"/>
    </source>
</evidence>
<evidence type="ECO:0000256" key="5">
    <source>
        <dbReference type="ARBA" id="ARBA00022970"/>
    </source>
</evidence>
<reference evidence="10" key="1">
    <citation type="journal article" date="2014" name="Front. Microbiol.">
        <title>High frequency of phylogenetically diverse reductive dehalogenase-homologous genes in deep subseafloor sedimentary metagenomes.</title>
        <authorList>
            <person name="Kawai M."/>
            <person name="Futagami T."/>
            <person name="Toyoda A."/>
            <person name="Takaki Y."/>
            <person name="Nishi S."/>
            <person name="Hori S."/>
            <person name="Arai W."/>
            <person name="Tsubouchi T."/>
            <person name="Morono Y."/>
            <person name="Uchiyama I."/>
            <person name="Ito T."/>
            <person name="Fujiyama A."/>
            <person name="Inagaki F."/>
            <person name="Takami H."/>
        </authorList>
    </citation>
    <scope>NUCLEOTIDE SEQUENCE</scope>
    <source>
        <strain evidence="10">Expedition CK06-06</strain>
    </source>
</reference>
<evidence type="ECO:0000313" key="10">
    <source>
        <dbReference type="EMBL" id="GAH07212.1"/>
    </source>
</evidence>
<dbReference type="InterPro" id="IPR001851">
    <property type="entry name" value="ABC_transp_permease"/>
</dbReference>
<comment type="caution">
    <text evidence="10">The sequence shown here is derived from an EMBL/GenBank/DDBJ whole genome shotgun (WGS) entry which is preliminary data.</text>
</comment>
<evidence type="ECO:0008006" key="11">
    <source>
        <dbReference type="Google" id="ProtNLM"/>
    </source>
</evidence>
<evidence type="ECO:0000256" key="1">
    <source>
        <dbReference type="ARBA" id="ARBA00004651"/>
    </source>
</evidence>
<dbReference type="PANTHER" id="PTHR11795:SF445">
    <property type="entry name" value="AMINO ACID ABC TRANSPORTER PERMEASE PROTEIN"/>
    <property type="match status" value="1"/>
</dbReference>
<dbReference type="GO" id="GO:0005886">
    <property type="term" value="C:plasma membrane"/>
    <property type="evidence" value="ECO:0007669"/>
    <property type="project" value="UniProtKB-SubCell"/>
</dbReference>
<dbReference type="InterPro" id="IPR052157">
    <property type="entry name" value="BCAA_transport_permease"/>
</dbReference>
<dbReference type="GO" id="GO:0006865">
    <property type="term" value="P:amino acid transport"/>
    <property type="evidence" value="ECO:0007669"/>
    <property type="project" value="UniProtKB-KW"/>
</dbReference>